<reference evidence="2 3" key="1">
    <citation type="journal article" date="2015" name="Microbiome">
        <title>Genomic resolution of linkages in carbon, nitrogen, and sulfur cycling among widespread estuary sediment bacteria.</title>
        <authorList>
            <person name="Baker B.J."/>
            <person name="Lazar C.S."/>
            <person name="Teske A.P."/>
            <person name="Dick G.J."/>
        </authorList>
    </citation>
    <scope>NUCLEOTIDE SEQUENCE [LARGE SCALE GENOMIC DNA]</scope>
    <source>
        <strain evidence="2">DG_26</strain>
    </source>
</reference>
<sequence>MRPSVSEGRVLERVNSEGNRRERRPKDGVVRICLWNVAPAKPKSRLLASLRVTTFLSFCLPGAFHGHPFLAKRDTRRRPSAAIQGASPTECIALSRGRNLLESDCFVVLPFGQDFSQWQISLLLRVFRGTEMLRGRKPSFASHFALFGYAGLALRGFGGQTAPLLNRNQIRNPNIQILHLVR</sequence>
<feature type="compositionally biased region" description="Basic and acidic residues" evidence="1">
    <location>
        <begin position="9"/>
        <end position="22"/>
    </location>
</feature>
<dbReference type="EMBL" id="LIZT01000132">
    <property type="protein sequence ID" value="KPJ48223.1"/>
    <property type="molecule type" value="Genomic_DNA"/>
</dbReference>
<proteinExistence type="predicted"/>
<feature type="region of interest" description="Disordered" evidence="1">
    <location>
        <begin position="1"/>
        <end position="22"/>
    </location>
</feature>
<evidence type="ECO:0000313" key="2">
    <source>
        <dbReference type="EMBL" id="KPJ48223.1"/>
    </source>
</evidence>
<gene>
    <name evidence="2" type="ORF">AMJ40_07880</name>
</gene>
<comment type="caution">
    <text evidence="2">The sequence shown here is derived from an EMBL/GenBank/DDBJ whole genome shotgun (WGS) entry which is preliminary data.</text>
</comment>
<evidence type="ECO:0000256" key="1">
    <source>
        <dbReference type="SAM" id="MobiDB-lite"/>
    </source>
</evidence>
<accession>A0A0S7WDJ1</accession>
<organism evidence="2 3">
    <name type="scientific">candidate division TA06 bacterium DG_26</name>
    <dbReference type="NCBI Taxonomy" id="1703771"/>
    <lineage>
        <taxon>Bacteria</taxon>
        <taxon>Bacteria division TA06</taxon>
    </lineage>
</organism>
<dbReference type="AlphaFoldDB" id="A0A0S7WDJ1"/>
<evidence type="ECO:0000313" key="3">
    <source>
        <dbReference type="Proteomes" id="UP000051124"/>
    </source>
</evidence>
<name>A0A0S7WDJ1_UNCT6</name>
<protein>
    <submittedName>
        <fullName evidence="2">Uncharacterized protein</fullName>
    </submittedName>
</protein>
<dbReference type="Proteomes" id="UP000051124">
    <property type="component" value="Unassembled WGS sequence"/>
</dbReference>